<sequence>MKRISLSELIKNQKAASYPEQYAYVMECIEKEKVRPVKNSPLNGKSPALHMTYWVLEEKKDYSDLLEEITYRLPTAISPDYYYKHPEVYEKEGKWVRQLGRYLDTRSGKQDESHPRETEENRISLNERSFQIWGQEKFLQRGQGKTVLKHCGVSMGRLNIYETSEPLSYYSASREIPQTILIIENKDTFYSMRKFLIENPGMAIMGQPVRTLVYGAGKGILRSVDDFRFCVEPYMNHRSNQYLYFGDLDYEGIGIYERLAELFEADHEILPFAEAYDKMLEKAVLCEKQQIELPDTKEGQNRSLSGRFFSCFPEEKVQEMKSILECERYIPQEILNITDLMTDTTFSK</sequence>
<dbReference type="EMBL" id="FQZY01000083">
    <property type="protein sequence ID" value="SHK76154.1"/>
    <property type="molecule type" value="Genomic_DNA"/>
</dbReference>
<evidence type="ECO:0000259" key="1">
    <source>
        <dbReference type="Pfam" id="PF09983"/>
    </source>
</evidence>
<keyword evidence="3" id="KW-1185">Reference proteome</keyword>
<name>A0A1M6V431_9FIRM</name>
<organism evidence="2 3">
    <name type="scientific">Hespellia stercorisuis DSM 15480</name>
    <dbReference type="NCBI Taxonomy" id="1121950"/>
    <lineage>
        <taxon>Bacteria</taxon>
        <taxon>Bacillati</taxon>
        <taxon>Bacillota</taxon>
        <taxon>Clostridia</taxon>
        <taxon>Lachnospirales</taxon>
        <taxon>Lachnospiraceae</taxon>
        <taxon>Hespellia</taxon>
    </lineage>
</organism>
<dbReference type="STRING" id="1121950.SAMN02745243_03676"/>
<dbReference type="AlphaFoldDB" id="A0A1M6V431"/>
<evidence type="ECO:0000313" key="3">
    <source>
        <dbReference type="Proteomes" id="UP000184301"/>
    </source>
</evidence>
<dbReference type="RefSeq" id="WP_073112975.1">
    <property type="nucleotide sequence ID" value="NZ_FQZY01000083.1"/>
</dbReference>
<proteinExistence type="predicted"/>
<dbReference type="Pfam" id="PF09983">
    <property type="entry name" value="JetD_C"/>
    <property type="match status" value="1"/>
</dbReference>
<gene>
    <name evidence="2" type="ORF">SAMN02745243_03676</name>
</gene>
<dbReference type="InterPro" id="IPR024534">
    <property type="entry name" value="JetD_C"/>
</dbReference>
<dbReference type="OrthoDB" id="9809365at2"/>
<accession>A0A1M6V431</accession>
<feature type="domain" description="Wadjet protein JetD C-terminal" evidence="1">
    <location>
        <begin position="170"/>
        <end position="279"/>
    </location>
</feature>
<dbReference type="Proteomes" id="UP000184301">
    <property type="component" value="Unassembled WGS sequence"/>
</dbReference>
<reference evidence="2 3" key="1">
    <citation type="submission" date="2016-11" db="EMBL/GenBank/DDBJ databases">
        <authorList>
            <person name="Jaros S."/>
            <person name="Januszkiewicz K."/>
            <person name="Wedrychowicz H."/>
        </authorList>
    </citation>
    <scope>NUCLEOTIDE SEQUENCE [LARGE SCALE GENOMIC DNA]</scope>
    <source>
        <strain evidence="2 3">DSM 15480</strain>
    </source>
</reference>
<evidence type="ECO:0000313" key="2">
    <source>
        <dbReference type="EMBL" id="SHK76154.1"/>
    </source>
</evidence>
<protein>
    <recommendedName>
        <fullName evidence="1">Wadjet protein JetD C-terminal domain-containing protein</fullName>
    </recommendedName>
</protein>